<evidence type="ECO:0000256" key="12">
    <source>
        <dbReference type="RuleBase" id="RU003679"/>
    </source>
</evidence>
<dbReference type="InterPro" id="IPR041392">
    <property type="entry name" value="GHD"/>
</dbReference>
<dbReference type="GO" id="GO:0048046">
    <property type="term" value="C:apoplast"/>
    <property type="evidence" value="ECO:0007669"/>
    <property type="project" value="UniProtKB-SubCell"/>
</dbReference>
<evidence type="ECO:0000256" key="2">
    <source>
        <dbReference type="ARBA" id="ARBA00004271"/>
    </source>
</evidence>
<gene>
    <name evidence="15" type="ORF">Scep_008011</name>
</gene>
<comment type="catalytic activity">
    <reaction evidence="1 11">
        <text>Hydrolysis of terminal non-reducing beta-D-galactose residues in beta-D-galactosides.</text>
        <dbReference type="EC" id="3.2.1.23"/>
    </reaction>
</comment>
<organism evidence="15 16">
    <name type="scientific">Stephania cephalantha</name>
    <dbReference type="NCBI Taxonomy" id="152367"/>
    <lineage>
        <taxon>Eukaryota</taxon>
        <taxon>Viridiplantae</taxon>
        <taxon>Streptophyta</taxon>
        <taxon>Embryophyta</taxon>
        <taxon>Tracheophyta</taxon>
        <taxon>Spermatophyta</taxon>
        <taxon>Magnoliopsida</taxon>
        <taxon>Ranunculales</taxon>
        <taxon>Menispermaceae</taxon>
        <taxon>Menispermoideae</taxon>
        <taxon>Cissampelideae</taxon>
        <taxon>Stephania</taxon>
    </lineage>
</organism>
<sequence>MGSRGCGGFVVVLSALCLLLCCCCTSSAIDVSHDGRAIKIDGQRRVLLSGSIHYPRSTPDMWPDLIQKSKEGGLDTIETYVFWNAHEPRRREYDFSRNLDLVRFIKTIQDAGLYVVLRIGPYVCAEWNYGGFPVWLHNLPGIKMRTDNEVYKNEMQVFTTYIVDMMKKEKLFASQGGPIIIAQIENEYGNVMAPAYGDAGKVYINWCATMAESLDIGVPWIMCQQPDAPQPMINTCNGYYCDSFTPNNPNSPKMWTENWTGWFKDWGMADPHRTAEDLAYSVARFFQFGGTFQNYYMYHGGTNFGRTAGGPYITTSYDYDAPLDEYGHLNQPKWGHLKELHLLLKSMEKVLTYGDISTTDYGNSITATTYTANGTSSCFISNANTTADATVELQGKTFTVPAWSVSILPDCKNDVYNTAKINVQTSVKVMKPNAAEKQPAALNWAWRPEHVRDTASLGQGPLVAEQLLEQKQVSNDSSDYVWYMTSIDLKKGDPLWSKDMTLRVNSSAHILHVFVNGKHVAAQWATKGVYKYVVEQKVALKLGKNQLSLLSVTVGLQNYGPFFDEVTTGIEAVQLISKVSNNDDVVKDLSTNKWVYRVGLHGEEKQLYNVESKLHSSRWQEQNLPVNRLFTWYKTNFQAPLGKEPVVVDLLGLGKGYAWVNGRSIGRYWPSFNAQEDGCTETCDYRGPYGSDKCLTNCGKPSQRWYHVPRSFLRDDMNTLVLFEELGGNPSFVNFQSVAIGTVCANTSEGHALELSCHGSGRTISAVKFASFGEPQGSCGSFSSGTCEAAGALSIVQQACVGRERCSIEVSEATFGSTGCSNANRLAVEVVC</sequence>
<dbReference type="Proteomes" id="UP001419268">
    <property type="component" value="Unassembled WGS sequence"/>
</dbReference>
<evidence type="ECO:0000256" key="1">
    <source>
        <dbReference type="ARBA" id="ARBA00001412"/>
    </source>
</evidence>
<dbReference type="InterPro" id="IPR001944">
    <property type="entry name" value="Glycoside_Hdrlase_35"/>
</dbReference>
<dbReference type="GO" id="GO:0030246">
    <property type="term" value="F:carbohydrate binding"/>
    <property type="evidence" value="ECO:0007669"/>
    <property type="project" value="InterPro"/>
</dbReference>
<keyword evidence="7 13" id="KW-0732">Signal</keyword>
<dbReference type="FunFam" id="2.60.120.260:FF:000097">
    <property type="entry name" value="Beta-galactosidase"/>
    <property type="match status" value="1"/>
</dbReference>
<reference evidence="15 16" key="1">
    <citation type="submission" date="2024-01" db="EMBL/GenBank/DDBJ databases">
        <title>Genome assemblies of Stephania.</title>
        <authorList>
            <person name="Yang L."/>
        </authorList>
    </citation>
    <scope>NUCLEOTIDE SEQUENCE [LARGE SCALE GENOMIC DNA]</scope>
    <source>
        <strain evidence="15">JXDWG</strain>
        <tissue evidence="15">Leaf</tissue>
    </source>
</reference>
<evidence type="ECO:0000256" key="9">
    <source>
        <dbReference type="ARBA" id="ARBA00023180"/>
    </source>
</evidence>
<feature type="signal peptide" evidence="13">
    <location>
        <begin position="1"/>
        <end position="28"/>
    </location>
</feature>
<evidence type="ECO:0000256" key="13">
    <source>
        <dbReference type="SAM" id="SignalP"/>
    </source>
</evidence>
<dbReference type="Gene3D" id="3.20.20.80">
    <property type="entry name" value="Glycosidases"/>
    <property type="match status" value="1"/>
</dbReference>
<evidence type="ECO:0000259" key="14">
    <source>
        <dbReference type="PROSITE" id="PS50228"/>
    </source>
</evidence>
<evidence type="ECO:0000256" key="7">
    <source>
        <dbReference type="ARBA" id="ARBA00022729"/>
    </source>
</evidence>
<evidence type="ECO:0000256" key="10">
    <source>
        <dbReference type="ARBA" id="ARBA00023295"/>
    </source>
</evidence>
<evidence type="ECO:0000256" key="6">
    <source>
        <dbReference type="ARBA" id="ARBA00022525"/>
    </source>
</evidence>
<comment type="caution">
    <text evidence="15">The sequence shown here is derived from an EMBL/GenBank/DDBJ whole genome shotgun (WGS) entry which is preliminary data.</text>
</comment>
<dbReference type="PANTHER" id="PTHR23421">
    <property type="entry name" value="BETA-GALACTOSIDASE RELATED"/>
    <property type="match status" value="1"/>
</dbReference>
<dbReference type="Pfam" id="PF17834">
    <property type="entry name" value="GHD"/>
    <property type="match status" value="1"/>
</dbReference>
<keyword evidence="5" id="KW-0052">Apoplast</keyword>
<dbReference type="PRINTS" id="PR00742">
    <property type="entry name" value="GLHYDRLASE35"/>
</dbReference>
<dbReference type="EC" id="3.2.1.23" evidence="4 11"/>
<dbReference type="PROSITE" id="PS01182">
    <property type="entry name" value="GLYCOSYL_HYDROL_F35"/>
    <property type="match status" value="1"/>
</dbReference>
<name>A0AAP0KCV2_9MAGN</name>
<comment type="subcellular location">
    <subcellularLocation>
        <location evidence="2">Secreted</location>
        <location evidence="2">Extracellular space</location>
        <location evidence="2">Apoplast</location>
    </subcellularLocation>
</comment>
<dbReference type="InterPro" id="IPR008979">
    <property type="entry name" value="Galactose-bd-like_sf"/>
</dbReference>
<dbReference type="InterPro" id="IPR000922">
    <property type="entry name" value="Lectin_gal-bd_dom"/>
</dbReference>
<evidence type="ECO:0000256" key="5">
    <source>
        <dbReference type="ARBA" id="ARBA00022523"/>
    </source>
</evidence>
<evidence type="ECO:0000256" key="3">
    <source>
        <dbReference type="ARBA" id="ARBA00009809"/>
    </source>
</evidence>
<evidence type="ECO:0000256" key="4">
    <source>
        <dbReference type="ARBA" id="ARBA00012756"/>
    </source>
</evidence>
<keyword evidence="8 11" id="KW-0378">Hydrolase</keyword>
<keyword evidence="10 11" id="KW-0326">Glycosidase</keyword>
<keyword evidence="9" id="KW-0325">Glycoprotein</keyword>
<evidence type="ECO:0000313" key="15">
    <source>
        <dbReference type="EMBL" id="KAK9149254.1"/>
    </source>
</evidence>
<dbReference type="InterPro" id="IPR017853">
    <property type="entry name" value="GH"/>
</dbReference>
<dbReference type="Gene3D" id="2.60.120.260">
    <property type="entry name" value="Galactose-binding domain-like"/>
    <property type="match status" value="2"/>
</dbReference>
<protein>
    <recommendedName>
        <fullName evidence="4 11">Beta-galactosidase</fullName>
        <ecNumber evidence="4 11">3.2.1.23</ecNumber>
    </recommendedName>
</protein>
<dbReference type="Gene3D" id="2.60.120.740">
    <property type="match status" value="1"/>
</dbReference>
<dbReference type="EMBL" id="JBBNAG010000003">
    <property type="protein sequence ID" value="KAK9149254.1"/>
    <property type="molecule type" value="Genomic_DNA"/>
</dbReference>
<dbReference type="PROSITE" id="PS50228">
    <property type="entry name" value="SUEL_LECTIN"/>
    <property type="match status" value="1"/>
</dbReference>
<dbReference type="SUPFAM" id="SSF51445">
    <property type="entry name" value="(Trans)glycosidases"/>
    <property type="match status" value="1"/>
</dbReference>
<accession>A0AAP0KCV2</accession>
<dbReference type="FunFam" id="2.60.120.260:FF:000142">
    <property type="entry name" value="Beta-galactosidase"/>
    <property type="match status" value="1"/>
</dbReference>
<evidence type="ECO:0000256" key="11">
    <source>
        <dbReference type="RuleBase" id="RU000675"/>
    </source>
</evidence>
<dbReference type="FunFam" id="3.20.20.80:FF:000098">
    <property type="entry name" value="Beta-galactosidase"/>
    <property type="match status" value="1"/>
</dbReference>
<dbReference type="CDD" id="cd22842">
    <property type="entry name" value="Gal_Rha_Lectin_BGal"/>
    <property type="match status" value="1"/>
</dbReference>
<dbReference type="InterPro" id="IPR019801">
    <property type="entry name" value="Glyco_hydro_35_CS"/>
</dbReference>
<evidence type="ECO:0000256" key="8">
    <source>
        <dbReference type="ARBA" id="ARBA00022801"/>
    </source>
</evidence>
<dbReference type="InterPro" id="IPR031330">
    <property type="entry name" value="Gly_Hdrlase_35_cat"/>
</dbReference>
<keyword evidence="16" id="KW-1185">Reference proteome</keyword>
<evidence type="ECO:0000313" key="16">
    <source>
        <dbReference type="Proteomes" id="UP001419268"/>
    </source>
</evidence>
<dbReference type="Pfam" id="PF21467">
    <property type="entry name" value="BetaGal_gal-bd"/>
    <property type="match status" value="2"/>
</dbReference>
<dbReference type="InterPro" id="IPR043159">
    <property type="entry name" value="Lectin_gal-bd_sf"/>
</dbReference>
<dbReference type="SUPFAM" id="SSF49785">
    <property type="entry name" value="Galactose-binding domain-like"/>
    <property type="match status" value="2"/>
</dbReference>
<keyword evidence="6" id="KW-0964">Secreted</keyword>
<comment type="similarity">
    <text evidence="3 12">Belongs to the glycosyl hydrolase 35 family.</text>
</comment>
<dbReference type="GO" id="GO:0005975">
    <property type="term" value="P:carbohydrate metabolic process"/>
    <property type="evidence" value="ECO:0007669"/>
    <property type="project" value="InterPro"/>
</dbReference>
<dbReference type="AlphaFoldDB" id="A0AAP0KCV2"/>
<dbReference type="GO" id="GO:0004565">
    <property type="term" value="F:beta-galactosidase activity"/>
    <property type="evidence" value="ECO:0007669"/>
    <property type="project" value="UniProtKB-EC"/>
</dbReference>
<feature type="chain" id="PRO_5043023478" description="Beta-galactosidase" evidence="13">
    <location>
        <begin position="29"/>
        <end position="832"/>
    </location>
</feature>
<feature type="domain" description="SUEL-type lectin" evidence="14">
    <location>
        <begin position="747"/>
        <end position="832"/>
    </location>
</feature>
<dbReference type="Pfam" id="PF02140">
    <property type="entry name" value="SUEL_Lectin"/>
    <property type="match status" value="1"/>
</dbReference>
<dbReference type="InterPro" id="IPR048913">
    <property type="entry name" value="BetaGal_gal-bd"/>
</dbReference>
<dbReference type="Pfam" id="PF01301">
    <property type="entry name" value="Glyco_hydro_35"/>
    <property type="match status" value="1"/>
</dbReference>
<proteinExistence type="inferred from homology"/>